<comment type="caution">
    <text evidence="5">The sequence shown here is derived from an EMBL/GenBank/DDBJ whole genome shotgun (WGS) entry which is preliminary data.</text>
</comment>
<comment type="similarity">
    <text evidence="3">Belongs to the acetyltransferase family. RimI subfamily.</text>
</comment>
<dbReference type="InterPro" id="IPR050832">
    <property type="entry name" value="Bact_Acetyltransf"/>
</dbReference>
<keyword evidence="5" id="KW-0689">Ribosomal protein</keyword>
<dbReference type="Gene3D" id="3.40.630.30">
    <property type="match status" value="1"/>
</dbReference>
<evidence type="ECO:0000313" key="5">
    <source>
        <dbReference type="EMBL" id="MDY0406458.1"/>
    </source>
</evidence>
<dbReference type="EC" id="2.3.1.266" evidence="3"/>
<dbReference type="PANTHER" id="PTHR43877">
    <property type="entry name" value="AMINOALKYLPHOSPHONATE N-ACETYLTRANSFERASE-RELATED-RELATED"/>
    <property type="match status" value="1"/>
</dbReference>
<dbReference type="PANTHER" id="PTHR43877:SF2">
    <property type="entry name" value="AMINOALKYLPHOSPHONATE N-ACETYLTRANSFERASE-RELATED"/>
    <property type="match status" value="1"/>
</dbReference>
<dbReference type="RefSeq" id="WP_306066560.1">
    <property type="nucleotide sequence ID" value="NZ_JAROCA020000002.1"/>
</dbReference>
<dbReference type="PROSITE" id="PS51186">
    <property type="entry name" value="GNAT"/>
    <property type="match status" value="1"/>
</dbReference>
<dbReference type="NCBIfam" id="TIGR01575">
    <property type="entry name" value="rimI"/>
    <property type="match status" value="1"/>
</dbReference>
<comment type="catalytic activity">
    <reaction evidence="3">
        <text>N-terminal L-alanyl-[ribosomal protein bS18] + acetyl-CoA = N-terminal N(alpha)-acetyl-L-alanyl-[ribosomal protein bS18] + CoA + H(+)</text>
        <dbReference type="Rhea" id="RHEA:43756"/>
        <dbReference type="Rhea" id="RHEA-COMP:10676"/>
        <dbReference type="Rhea" id="RHEA-COMP:10677"/>
        <dbReference type="ChEBI" id="CHEBI:15378"/>
        <dbReference type="ChEBI" id="CHEBI:57287"/>
        <dbReference type="ChEBI" id="CHEBI:57288"/>
        <dbReference type="ChEBI" id="CHEBI:64718"/>
        <dbReference type="ChEBI" id="CHEBI:83683"/>
        <dbReference type="EC" id="2.3.1.266"/>
    </reaction>
</comment>
<dbReference type="Pfam" id="PF00583">
    <property type="entry name" value="Acetyltransf_1"/>
    <property type="match status" value="1"/>
</dbReference>
<proteinExistence type="inferred from homology"/>
<dbReference type="EMBL" id="JAROCA020000002">
    <property type="protein sequence ID" value="MDY0406458.1"/>
    <property type="molecule type" value="Genomic_DNA"/>
</dbReference>
<evidence type="ECO:0000313" key="6">
    <source>
        <dbReference type="Proteomes" id="UP001228376"/>
    </source>
</evidence>
<dbReference type="GO" id="GO:0008999">
    <property type="term" value="F:protein-N-terminal-alanine acetyltransferase activity"/>
    <property type="evidence" value="ECO:0007669"/>
    <property type="project" value="UniProtKB-EC"/>
</dbReference>
<feature type="domain" description="N-acetyltransferase" evidence="4">
    <location>
        <begin position="4"/>
        <end position="149"/>
    </location>
</feature>
<evidence type="ECO:0000259" key="4">
    <source>
        <dbReference type="PROSITE" id="PS51186"/>
    </source>
</evidence>
<keyword evidence="6" id="KW-1185">Reference proteome</keyword>
<dbReference type="InterPro" id="IPR006464">
    <property type="entry name" value="AcTrfase_RimI/Ard1"/>
</dbReference>
<evidence type="ECO:0000256" key="3">
    <source>
        <dbReference type="RuleBase" id="RU363094"/>
    </source>
</evidence>
<accession>A0ABU5CJD8</accession>
<evidence type="ECO:0000256" key="1">
    <source>
        <dbReference type="ARBA" id="ARBA00022679"/>
    </source>
</evidence>
<keyword evidence="5" id="KW-0687">Ribonucleoprotein</keyword>
<comment type="function">
    <text evidence="3">Acetylates the N-terminal alanine of ribosomal protein bS18.</text>
</comment>
<name>A0ABU5CJD8_9BACI</name>
<dbReference type="InterPro" id="IPR016181">
    <property type="entry name" value="Acyl_CoA_acyltransferase"/>
</dbReference>
<dbReference type="InterPro" id="IPR000182">
    <property type="entry name" value="GNAT_dom"/>
</dbReference>
<keyword evidence="2 5" id="KW-0012">Acyltransferase</keyword>
<keyword evidence="3" id="KW-0963">Cytoplasm</keyword>
<sequence>MDEPTIRPMTLADIEAVMEVETATYASPWQRHIFYQEIAQNFHAHYFVLELGGLVIGYAGMWVVMDDAQITNIAILPAYRGRKFGDRLFRFLLGKAIMLGAEHLSLEVRVSNHIAQRMYRKFGLVKGGIRKNYYTDNQEDAMVMWVTLK</sequence>
<evidence type="ECO:0000256" key="2">
    <source>
        <dbReference type="ARBA" id="ARBA00023315"/>
    </source>
</evidence>
<dbReference type="SUPFAM" id="SSF55729">
    <property type="entry name" value="Acyl-CoA N-acyltransferases (Nat)"/>
    <property type="match status" value="1"/>
</dbReference>
<protein>
    <recommendedName>
        <fullName evidence="3">[Ribosomal protein bS18]-alanine N-acetyltransferase</fullName>
        <ecNumber evidence="3">2.3.1.266</ecNumber>
    </recommendedName>
</protein>
<reference evidence="5 6" key="1">
    <citation type="submission" date="2023-10" db="EMBL/GenBank/DDBJ databases">
        <title>179-bfca-hs.</title>
        <authorList>
            <person name="Miliotis G."/>
            <person name="Sengupta P."/>
            <person name="Hameed A."/>
            <person name="Chuvochina M."/>
            <person name="Mcdonagh F."/>
            <person name="Simpson A.C."/>
            <person name="Singh N.K."/>
            <person name="Rekha P.D."/>
            <person name="Raman K."/>
            <person name="Hugenholtz P."/>
            <person name="Venkateswaran K."/>
        </authorList>
    </citation>
    <scope>NUCLEOTIDE SEQUENCE [LARGE SCALE GENOMIC DNA]</scope>
    <source>
        <strain evidence="5 6">179-BFC-A-HS</strain>
    </source>
</reference>
<keyword evidence="1 5" id="KW-0808">Transferase</keyword>
<gene>
    <name evidence="5" type="primary">rimI</name>
    <name evidence="5" type="ORF">P5G51_014780</name>
</gene>
<comment type="subcellular location">
    <subcellularLocation>
        <location evidence="3">Cytoplasm</location>
    </subcellularLocation>
</comment>
<dbReference type="CDD" id="cd04301">
    <property type="entry name" value="NAT_SF"/>
    <property type="match status" value="1"/>
</dbReference>
<dbReference type="Proteomes" id="UP001228376">
    <property type="component" value="Unassembled WGS sequence"/>
</dbReference>
<organism evidence="5 6">
    <name type="scientific">Tigheibacillus jepli</name>
    <dbReference type="NCBI Taxonomy" id="3035914"/>
    <lineage>
        <taxon>Bacteria</taxon>
        <taxon>Bacillati</taxon>
        <taxon>Bacillota</taxon>
        <taxon>Bacilli</taxon>
        <taxon>Bacillales</taxon>
        <taxon>Bacillaceae</taxon>
        <taxon>Tigheibacillus</taxon>
    </lineage>
</organism>
<dbReference type="GO" id="GO:0005840">
    <property type="term" value="C:ribosome"/>
    <property type="evidence" value="ECO:0007669"/>
    <property type="project" value="UniProtKB-KW"/>
</dbReference>